<evidence type="ECO:0000256" key="1">
    <source>
        <dbReference type="SAM" id="MobiDB-lite"/>
    </source>
</evidence>
<keyword evidence="3" id="KW-1185">Reference proteome</keyword>
<dbReference type="AlphaFoldDB" id="A0A918HRN2"/>
<evidence type="ECO:0000313" key="3">
    <source>
        <dbReference type="Proteomes" id="UP000646776"/>
    </source>
</evidence>
<evidence type="ECO:0000313" key="2">
    <source>
        <dbReference type="EMBL" id="GGT95379.1"/>
    </source>
</evidence>
<reference evidence="2" key="2">
    <citation type="submission" date="2020-09" db="EMBL/GenBank/DDBJ databases">
        <authorList>
            <person name="Sun Q."/>
            <person name="Ohkuma M."/>
        </authorList>
    </citation>
    <scope>NUCLEOTIDE SEQUENCE</scope>
    <source>
        <strain evidence="2">JCM 4125</strain>
    </source>
</reference>
<name>A0A918HRN2_9ACTN</name>
<feature type="region of interest" description="Disordered" evidence="1">
    <location>
        <begin position="164"/>
        <end position="195"/>
    </location>
</feature>
<dbReference type="EMBL" id="BMSA01000048">
    <property type="protein sequence ID" value="GGT95379.1"/>
    <property type="molecule type" value="Genomic_DNA"/>
</dbReference>
<dbReference type="Proteomes" id="UP000646776">
    <property type="component" value="Unassembled WGS sequence"/>
</dbReference>
<proteinExistence type="predicted"/>
<sequence length="195" mass="20728">MRPLLAQRGCTIAPDVRLRTLAEVIEYLGVDGRTGIIDGHGDPCATPGRRPQGPGHVRLRKTKQNAVKSMVRTDAEGRMLFCCPARPGSRAGITQDRQLGPVQLLAGGPFHGDPRGCRLPEHGSADRRPVVTLCLARRPADLLFATPGDRAFCPSPTPITPRIPDAHLSQAAPGSRARTGVSPNRGADVIASVDT</sequence>
<organism evidence="2 3">
    <name type="scientific">Streptomyces phaeofaciens</name>
    <dbReference type="NCBI Taxonomy" id="68254"/>
    <lineage>
        <taxon>Bacteria</taxon>
        <taxon>Bacillati</taxon>
        <taxon>Actinomycetota</taxon>
        <taxon>Actinomycetes</taxon>
        <taxon>Kitasatosporales</taxon>
        <taxon>Streptomycetaceae</taxon>
        <taxon>Streptomyces</taxon>
    </lineage>
</organism>
<accession>A0A918HRN2</accession>
<evidence type="ECO:0008006" key="4">
    <source>
        <dbReference type="Google" id="ProtNLM"/>
    </source>
</evidence>
<comment type="caution">
    <text evidence="2">The sequence shown here is derived from an EMBL/GenBank/DDBJ whole genome shotgun (WGS) entry which is preliminary data.</text>
</comment>
<gene>
    <name evidence="2" type="ORF">GCM10010226_86290</name>
</gene>
<reference evidence="2" key="1">
    <citation type="journal article" date="2014" name="Int. J. Syst. Evol. Microbiol.">
        <title>Complete genome sequence of Corynebacterium casei LMG S-19264T (=DSM 44701T), isolated from a smear-ripened cheese.</title>
        <authorList>
            <consortium name="US DOE Joint Genome Institute (JGI-PGF)"/>
            <person name="Walter F."/>
            <person name="Albersmeier A."/>
            <person name="Kalinowski J."/>
            <person name="Ruckert C."/>
        </authorList>
    </citation>
    <scope>NUCLEOTIDE SEQUENCE</scope>
    <source>
        <strain evidence="2">JCM 4125</strain>
    </source>
</reference>
<protein>
    <recommendedName>
        <fullName evidence="4">Transposase</fullName>
    </recommendedName>
</protein>